<comment type="caution">
    <text evidence="1">The sequence shown here is derived from an EMBL/GenBank/DDBJ whole genome shotgun (WGS) entry which is preliminary data.</text>
</comment>
<gene>
    <name evidence="1" type="ORF">O181_004403</name>
</gene>
<dbReference type="Proteomes" id="UP000765509">
    <property type="component" value="Unassembled WGS sequence"/>
</dbReference>
<organism evidence="1 2">
    <name type="scientific">Austropuccinia psidii MF-1</name>
    <dbReference type="NCBI Taxonomy" id="1389203"/>
    <lineage>
        <taxon>Eukaryota</taxon>
        <taxon>Fungi</taxon>
        <taxon>Dikarya</taxon>
        <taxon>Basidiomycota</taxon>
        <taxon>Pucciniomycotina</taxon>
        <taxon>Pucciniomycetes</taxon>
        <taxon>Pucciniales</taxon>
        <taxon>Sphaerophragmiaceae</taxon>
        <taxon>Austropuccinia</taxon>
    </lineage>
</organism>
<keyword evidence="2" id="KW-1185">Reference proteome</keyword>
<protein>
    <submittedName>
        <fullName evidence="1">Uncharacterized protein</fullName>
    </submittedName>
</protein>
<evidence type="ECO:0000313" key="2">
    <source>
        <dbReference type="Proteomes" id="UP000765509"/>
    </source>
</evidence>
<dbReference type="EMBL" id="AVOT02000852">
    <property type="protein sequence ID" value="MBW0464688.1"/>
    <property type="molecule type" value="Genomic_DNA"/>
</dbReference>
<name>A0A9Q3BGA0_9BASI</name>
<accession>A0A9Q3BGA0</accession>
<proteinExistence type="predicted"/>
<sequence>MPLATPPNSFFLVTSFPKSALVQLFLNSFINKLPHPSISSPSCTNGIHEPTLSKITSIFGNPIPSVVDSLQISFPTLNPPSPYEPFLISALPQALQRQIKE</sequence>
<reference evidence="1" key="1">
    <citation type="submission" date="2021-03" db="EMBL/GenBank/DDBJ databases">
        <title>Draft genome sequence of rust myrtle Austropuccinia psidii MF-1, a brazilian biotype.</title>
        <authorList>
            <person name="Quecine M.C."/>
            <person name="Pachon D.M.R."/>
            <person name="Bonatelli M.L."/>
            <person name="Correr F.H."/>
            <person name="Franceschini L.M."/>
            <person name="Leite T.F."/>
            <person name="Margarido G.R.A."/>
            <person name="Almeida C.A."/>
            <person name="Ferrarezi J.A."/>
            <person name="Labate C.A."/>
        </authorList>
    </citation>
    <scope>NUCLEOTIDE SEQUENCE</scope>
    <source>
        <strain evidence="1">MF-1</strain>
    </source>
</reference>
<dbReference type="AlphaFoldDB" id="A0A9Q3BGA0"/>
<evidence type="ECO:0000313" key="1">
    <source>
        <dbReference type="EMBL" id="MBW0464688.1"/>
    </source>
</evidence>